<reference evidence="1" key="1">
    <citation type="submission" date="2018-11" db="EMBL/GenBank/DDBJ databases">
        <authorList>
            <consortium name="Pathogen Informatics"/>
        </authorList>
    </citation>
    <scope>NUCLEOTIDE SEQUENCE</scope>
</reference>
<protein>
    <submittedName>
        <fullName evidence="1">Uncharacterized protein</fullName>
    </submittedName>
</protein>
<evidence type="ECO:0000313" key="2">
    <source>
        <dbReference type="Proteomes" id="UP000784294"/>
    </source>
</evidence>
<dbReference type="AlphaFoldDB" id="A0A448WY46"/>
<dbReference type="EMBL" id="CAAALY010060271">
    <property type="protein sequence ID" value="VEL23147.1"/>
    <property type="molecule type" value="Genomic_DNA"/>
</dbReference>
<dbReference type="OrthoDB" id="6418377at2759"/>
<comment type="caution">
    <text evidence="1">The sequence shown here is derived from an EMBL/GenBank/DDBJ whole genome shotgun (WGS) entry which is preliminary data.</text>
</comment>
<sequence length="121" mass="13336">MDDFAGKTYCQPTIYSLGRVYPVSIPNTKSMTSHALVSCVQTHKCCGIACFCGLAHKRLEQGTSGNVPRLRSEFGNDHANNGLRISSLTTILTDIAHWHRLHLIAENPRLPFSHRDPCSSG</sequence>
<accession>A0A448WY46</accession>
<evidence type="ECO:0000313" key="1">
    <source>
        <dbReference type="EMBL" id="VEL23147.1"/>
    </source>
</evidence>
<gene>
    <name evidence="1" type="ORF">PXEA_LOCUS16587</name>
</gene>
<organism evidence="1 2">
    <name type="scientific">Protopolystoma xenopodis</name>
    <dbReference type="NCBI Taxonomy" id="117903"/>
    <lineage>
        <taxon>Eukaryota</taxon>
        <taxon>Metazoa</taxon>
        <taxon>Spiralia</taxon>
        <taxon>Lophotrochozoa</taxon>
        <taxon>Platyhelminthes</taxon>
        <taxon>Monogenea</taxon>
        <taxon>Polyopisthocotylea</taxon>
        <taxon>Polystomatidea</taxon>
        <taxon>Polystomatidae</taxon>
        <taxon>Protopolystoma</taxon>
    </lineage>
</organism>
<keyword evidence="2" id="KW-1185">Reference proteome</keyword>
<proteinExistence type="predicted"/>
<dbReference type="Proteomes" id="UP000784294">
    <property type="component" value="Unassembled WGS sequence"/>
</dbReference>
<name>A0A448WY46_9PLAT</name>